<feature type="domain" description="HAMP" evidence="6">
    <location>
        <begin position="220"/>
        <end position="273"/>
    </location>
</feature>
<evidence type="ECO:0000313" key="7">
    <source>
        <dbReference type="EMBL" id="SHK47124.1"/>
    </source>
</evidence>
<dbReference type="InterPro" id="IPR004089">
    <property type="entry name" value="MCPsignal_dom"/>
</dbReference>
<dbReference type="InterPro" id="IPR007891">
    <property type="entry name" value="CHASE3"/>
</dbReference>
<dbReference type="Pfam" id="PF05227">
    <property type="entry name" value="CHASE3"/>
    <property type="match status" value="1"/>
</dbReference>
<keyword evidence="4" id="KW-1133">Transmembrane helix</keyword>
<dbReference type="PANTHER" id="PTHR32089:SF112">
    <property type="entry name" value="LYSOZYME-LIKE PROTEIN-RELATED"/>
    <property type="match status" value="1"/>
</dbReference>
<accession>A0A1M6SQU8</accession>
<evidence type="ECO:0000256" key="3">
    <source>
        <dbReference type="PROSITE-ProRule" id="PRU00284"/>
    </source>
</evidence>
<keyword evidence="4" id="KW-0472">Membrane</keyword>
<dbReference type="EMBL" id="FRAR01000014">
    <property type="protein sequence ID" value="SHK47124.1"/>
    <property type="molecule type" value="Genomic_DNA"/>
</dbReference>
<proteinExistence type="inferred from homology"/>
<dbReference type="InterPro" id="IPR004090">
    <property type="entry name" value="Chemotax_Me-accpt_rcpt"/>
</dbReference>
<feature type="transmembrane region" description="Helical" evidence="4">
    <location>
        <begin position="199"/>
        <end position="219"/>
    </location>
</feature>
<evidence type="ECO:0000256" key="2">
    <source>
        <dbReference type="ARBA" id="ARBA00029447"/>
    </source>
</evidence>
<dbReference type="CDD" id="cd11386">
    <property type="entry name" value="MCP_signal"/>
    <property type="match status" value="1"/>
</dbReference>
<dbReference type="Proteomes" id="UP000183997">
    <property type="component" value="Unassembled WGS sequence"/>
</dbReference>
<dbReference type="STRING" id="1121421.SAMN02745123_01970"/>
<dbReference type="CDD" id="cd06225">
    <property type="entry name" value="HAMP"/>
    <property type="match status" value="1"/>
</dbReference>
<dbReference type="OrthoDB" id="5392220at2"/>
<dbReference type="Gene3D" id="1.10.287.950">
    <property type="entry name" value="Methyl-accepting chemotaxis protein"/>
    <property type="match status" value="1"/>
</dbReference>
<dbReference type="SMART" id="SM00283">
    <property type="entry name" value="MA"/>
    <property type="match status" value="1"/>
</dbReference>
<dbReference type="InterPro" id="IPR003660">
    <property type="entry name" value="HAMP_dom"/>
</dbReference>
<dbReference type="PROSITE" id="PS50885">
    <property type="entry name" value="HAMP"/>
    <property type="match status" value="1"/>
</dbReference>
<dbReference type="SMART" id="SM00304">
    <property type="entry name" value="HAMP"/>
    <property type="match status" value="2"/>
</dbReference>
<dbReference type="AlphaFoldDB" id="A0A1M6SQU8"/>
<dbReference type="Pfam" id="PF00672">
    <property type="entry name" value="HAMP"/>
    <property type="match status" value="1"/>
</dbReference>
<keyword evidence="1 3" id="KW-0807">Transducer</keyword>
<evidence type="ECO:0000313" key="8">
    <source>
        <dbReference type="Proteomes" id="UP000183997"/>
    </source>
</evidence>
<dbReference type="Pfam" id="PF00015">
    <property type="entry name" value="MCPsignal"/>
    <property type="match status" value="1"/>
</dbReference>
<dbReference type="GO" id="GO:0016020">
    <property type="term" value="C:membrane"/>
    <property type="evidence" value="ECO:0007669"/>
    <property type="project" value="InterPro"/>
</dbReference>
<dbReference type="FunFam" id="1.10.287.950:FF:000001">
    <property type="entry name" value="Methyl-accepting chemotaxis sensory transducer"/>
    <property type="match status" value="1"/>
</dbReference>
<dbReference type="SUPFAM" id="SSF58104">
    <property type="entry name" value="Methyl-accepting chemotaxis protein (MCP) signaling domain"/>
    <property type="match status" value="1"/>
</dbReference>
<reference evidence="8" key="1">
    <citation type="submission" date="2016-11" db="EMBL/GenBank/DDBJ databases">
        <authorList>
            <person name="Varghese N."/>
            <person name="Submissions S."/>
        </authorList>
    </citation>
    <scope>NUCLEOTIDE SEQUENCE [LARGE SCALE GENOMIC DNA]</scope>
    <source>
        <strain evidence="8">DSM 10349</strain>
    </source>
</reference>
<evidence type="ECO:0000259" key="6">
    <source>
        <dbReference type="PROSITE" id="PS50885"/>
    </source>
</evidence>
<protein>
    <submittedName>
        <fullName evidence="7">Methyl-accepting chemotaxis protein</fullName>
    </submittedName>
</protein>
<evidence type="ECO:0000256" key="4">
    <source>
        <dbReference type="SAM" id="Phobius"/>
    </source>
</evidence>
<dbReference type="GO" id="GO:0004888">
    <property type="term" value="F:transmembrane signaling receptor activity"/>
    <property type="evidence" value="ECO:0007669"/>
    <property type="project" value="InterPro"/>
</dbReference>
<evidence type="ECO:0000256" key="1">
    <source>
        <dbReference type="ARBA" id="ARBA00023224"/>
    </source>
</evidence>
<organism evidence="7 8">
    <name type="scientific">Desulforamulus aeronauticus DSM 10349</name>
    <dbReference type="NCBI Taxonomy" id="1121421"/>
    <lineage>
        <taxon>Bacteria</taxon>
        <taxon>Bacillati</taxon>
        <taxon>Bacillota</taxon>
        <taxon>Clostridia</taxon>
        <taxon>Eubacteriales</taxon>
        <taxon>Peptococcaceae</taxon>
        <taxon>Desulforamulus</taxon>
    </lineage>
</organism>
<comment type="similarity">
    <text evidence="2">Belongs to the methyl-accepting chemotaxis (MCP) protein family.</text>
</comment>
<dbReference type="RefSeq" id="WP_072913697.1">
    <property type="nucleotide sequence ID" value="NZ_FRAR01000014.1"/>
</dbReference>
<dbReference type="PROSITE" id="PS50111">
    <property type="entry name" value="CHEMOTAXIS_TRANSDUC_2"/>
    <property type="match status" value="1"/>
</dbReference>
<dbReference type="GO" id="GO:0006935">
    <property type="term" value="P:chemotaxis"/>
    <property type="evidence" value="ECO:0007669"/>
    <property type="project" value="InterPro"/>
</dbReference>
<keyword evidence="4" id="KW-0812">Transmembrane</keyword>
<feature type="domain" description="Methyl-accepting transducer" evidence="5">
    <location>
        <begin position="271"/>
        <end position="521"/>
    </location>
</feature>
<dbReference type="GO" id="GO:0007165">
    <property type="term" value="P:signal transduction"/>
    <property type="evidence" value="ECO:0007669"/>
    <property type="project" value="UniProtKB-KW"/>
</dbReference>
<dbReference type="PANTHER" id="PTHR32089">
    <property type="entry name" value="METHYL-ACCEPTING CHEMOTAXIS PROTEIN MCPB"/>
    <property type="match status" value="1"/>
</dbReference>
<gene>
    <name evidence="7" type="ORF">SAMN02745123_01970</name>
</gene>
<sequence length="543" mass="58901">MLLKNKANRMFLIRYKLLLGFGIILLLTMAGGLGILSMLERVNTSYNQLIESEVKIMNQTQATLIKFEQAALDLRGYMLTGDPNYILRYQEEMQSVQGVINELNQSITVPEGKNYVNTLVKAFQAFQVYADQAVALKQQTIQMSDKLSGYQQIEDFLNRGKGSIEGVVQAGNAIVFFMDDQLAKGKQRNNIIFLEIQKYVVIGIISLLLVSLLAAIIIIKSISQPIKDLTKQVSRVAEGDLSSEKVWVKSTDEFMVLAKAFNKMTEFLRGILLELKDKSNLVASNAQQLASTIQQASSIAATSAVAMQQIASTIQQVTGNTRNVSRMAETTSQQAKEGQAAIDNIHYQMNQITASTKEVGQAIGKLNSTSQQVFQIVDLITEIAEQTNLLALNAAIEAARAGDHGKGFAVVAEEVGKLAERSATAAGEIKVLIATVQEESTRAVGAAGAGEKEVASGSQVALQVGSVLHSIIQSVEVVESQIREVAAASDQMSGGLSNVVDTIQEQNSIMEEIASMAEGFSTMAAELEQMSTTFRLSEEPTIQ</sequence>
<dbReference type="PRINTS" id="PR00260">
    <property type="entry name" value="CHEMTRNSDUCR"/>
</dbReference>
<name>A0A1M6SQU8_9FIRM</name>
<keyword evidence="8" id="KW-1185">Reference proteome</keyword>
<evidence type="ECO:0000259" key="5">
    <source>
        <dbReference type="PROSITE" id="PS50111"/>
    </source>
</evidence>